<accession>A0A4U8VXI6</accession>
<reference evidence="2 3" key="1">
    <citation type="submission" date="2019-02" db="EMBL/GenBank/DDBJ databases">
        <authorList>
            <consortium name="Pathogen Informatics"/>
        </authorList>
    </citation>
    <scope>NUCLEOTIDE SEQUENCE [LARGE SCALE GENOMIC DNA]</scope>
    <source>
        <strain evidence="2 3">3012STDY6756504</strain>
    </source>
</reference>
<organism evidence="2 3">
    <name type="scientific">Nocardia cyriacigeorgica</name>
    <dbReference type="NCBI Taxonomy" id="135487"/>
    <lineage>
        <taxon>Bacteria</taxon>
        <taxon>Bacillati</taxon>
        <taxon>Actinomycetota</taxon>
        <taxon>Actinomycetes</taxon>
        <taxon>Mycobacteriales</taxon>
        <taxon>Nocardiaceae</taxon>
        <taxon>Nocardia</taxon>
    </lineage>
</organism>
<dbReference type="Pfam" id="PF04073">
    <property type="entry name" value="tRNA_edit"/>
    <property type="match status" value="1"/>
</dbReference>
<dbReference type="CDD" id="cd04332">
    <property type="entry name" value="YbaK_like"/>
    <property type="match status" value="1"/>
</dbReference>
<name>A0A4U8VXI6_9NOCA</name>
<evidence type="ECO:0000313" key="3">
    <source>
        <dbReference type="Proteomes" id="UP000290439"/>
    </source>
</evidence>
<evidence type="ECO:0000259" key="1">
    <source>
        <dbReference type="Pfam" id="PF04073"/>
    </source>
</evidence>
<dbReference type="InterPro" id="IPR036754">
    <property type="entry name" value="YbaK/aa-tRNA-synt-asso_dom_sf"/>
</dbReference>
<dbReference type="AlphaFoldDB" id="A0A4U8VXI6"/>
<sequence length="154" mass="16573">MGIATSMREYLDGLHVHYDVSTHDRTSTSARTAQAGHIPGRQLAKGVVLKKNGGYMVAVLPSNRLIDLAETGSVVGESVRLASEEEASALFPDCETGAIPVVAEPYHVPCVVDDQLDQREDIYFEGGDHSTLVHVSGSDFARLTSSYPHGHITI</sequence>
<protein>
    <submittedName>
        <fullName evidence="2">Uncharacterized conserved protein</fullName>
    </submittedName>
</protein>
<dbReference type="Proteomes" id="UP000290439">
    <property type="component" value="Chromosome"/>
</dbReference>
<dbReference type="RefSeq" id="WP_130916999.1">
    <property type="nucleotide sequence ID" value="NZ_JADLPI010000003.1"/>
</dbReference>
<proteinExistence type="predicted"/>
<dbReference type="SUPFAM" id="SSF55826">
    <property type="entry name" value="YbaK/ProRS associated domain"/>
    <property type="match status" value="1"/>
</dbReference>
<dbReference type="InterPro" id="IPR007214">
    <property type="entry name" value="YbaK/aa-tRNA-synth-assoc-dom"/>
</dbReference>
<evidence type="ECO:0000313" key="2">
    <source>
        <dbReference type="EMBL" id="VFA98376.1"/>
    </source>
</evidence>
<dbReference type="GO" id="GO:0002161">
    <property type="term" value="F:aminoacyl-tRNA deacylase activity"/>
    <property type="evidence" value="ECO:0007669"/>
    <property type="project" value="InterPro"/>
</dbReference>
<gene>
    <name evidence="2" type="ORF">NCTC10797_02143</name>
</gene>
<feature type="domain" description="YbaK/aminoacyl-tRNA synthetase-associated" evidence="1">
    <location>
        <begin position="23"/>
        <end position="143"/>
    </location>
</feature>
<dbReference type="EMBL" id="LR215973">
    <property type="protein sequence ID" value="VFA98376.1"/>
    <property type="molecule type" value="Genomic_DNA"/>
</dbReference>
<dbReference type="Gene3D" id="3.90.960.10">
    <property type="entry name" value="YbaK/aminoacyl-tRNA synthetase-associated domain"/>
    <property type="match status" value="1"/>
</dbReference>